<dbReference type="AlphaFoldDB" id="A0A5M4FEX5"/>
<dbReference type="Proteomes" id="UP000380867">
    <property type="component" value="Unassembled WGS sequence"/>
</dbReference>
<organism evidence="1 2">
    <name type="scientific">Aeromicrobium ginsengisoli</name>
    <dbReference type="NCBI Taxonomy" id="363867"/>
    <lineage>
        <taxon>Bacteria</taxon>
        <taxon>Bacillati</taxon>
        <taxon>Actinomycetota</taxon>
        <taxon>Actinomycetes</taxon>
        <taxon>Propionibacteriales</taxon>
        <taxon>Nocardioidaceae</taxon>
        <taxon>Aeromicrobium</taxon>
    </lineage>
</organism>
<proteinExistence type="predicted"/>
<keyword evidence="2" id="KW-1185">Reference proteome</keyword>
<accession>A0A5M4FEX5</accession>
<evidence type="ECO:0000313" key="1">
    <source>
        <dbReference type="EMBL" id="KAA1397832.1"/>
    </source>
</evidence>
<dbReference type="Gene3D" id="3.30.70.100">
    <property type="match status" value="1"/>
</dbReference>
<evidence type="ECO:0000313" key="2">
    <source>
        <dbReference type="Proteomes" id="UP000380867"/>
    </source>
</evidence>
<comment type="caution">
    <text evidence="1">The sequence shown here is derived from an EMBL/GenBank/DDBJ whole genome shotgun (WGS) entry which is preliminary data.</text>
</comment>
<name>A0A5M4FEX5_9ACTN</name>
<reference evidence="1" key="1">
    <citation type="submission" date="2019-09" db="EMBL/GenBank/DDBJ databases">
        <authorList>
            <person name="Li J."/>
        </authorList>
    </citation>
    <scope>NUCLEOTIDE SEQUENCE [LARGE SCALE GENOMIC DNA]</scope>
    <source>
        <strain evidence="1">JCM 14732</strain>
    </source>
</reference>
<gene>
    <name evidence="1" type="ORF">ESP70_010845</name>
</gene>
<dbReference type="OrthoDB" id="1490643at2"/>
<dbReference type="EMBL" id="SDPQ02000002">
    <property type="protein sequence ID" value="KAA1397832.1"/>
    <property type="molecule type" value="Genomic_DNA"/>
</dbReference>
<protein>
    <submittedName>
        <fullName evidence="1">Strictosidine synthase</fullName>
    </submittedName>
</protein>
<sequence length="267" mass="29885">MSTSPTTRLGVRKHFSSSILLWVRTDQPRQTGMDYWKGPHSGIISATPGMEEYRQIHLAEDNPGRWPSTERVETTIPADRKIDGIAEVTLQSALSPLKGRKQTALAYKDEINVFRRTLLYGGLPNASRWYDVAAPGEVVGSRAVIYLRRRDGASAGEFRRFVNKQLVSSMAATGVLKELRTQTFMPWNKKLWDTPDVAHDNPKDQRFHASVILGFADDAARDAFFSSRAVKDLSEQLTPLASAIHAYDVTAALTYVKDGHVLPHYED</sequence>